<keyword evidence="2" id="KW-1185">Reference proteome</keyword>
<comment type="caution">
    <text evidence="1">The sequence shown here is derived from an EMBL/GenBank/DDBJ whole genome shotgun (WGS) entry which is preliminary data.</text>
</comment>
<organism evidence="1 2">
    <name type="scientific">Selenomonas artemidis F0399</name>
    <dbReference type="NCBI Taxonomy" id="749551"/>
    <lineage>
        <taxon>Bacteria</taxon>
        <taxon>Bacillati</taxon>
        <taxon>Bacillota</taxon>
        <taxon>Negativicutes</taxon>
        <taxon>Selenomonadales</taxon>
        <taxon>Selenomonadaceae</taxon>
        <taxon>Selenomonas</taxon>
    </lineage>
</organism>
<dbReference type="Proteomes" id="UP000004633">
    <property type="component" value="Unassembled WGS sequence"/>
</dbReference>
<proteinExistence type="predicted"/>
<evidence type="ECO:0000313" key="2">
    <source>
        <dbReference type="Proteomes" id="UP000004633"/>
    </source>
</evidence>
<protein>
    <submittedName>
        <fullName evidence="1">Uncharacterized protein</fullName>
    </submittedName>
</protein>
<dbReference type="STRING" id="749551.HMPREF9555_02085"/>
<dbReference type="AlphaFoldDB" id="E7N4Z0"/>
<name>E7N4Z0_9FIRM</name>
<evidence type="ECO:0000313" key="1">
    <source>
        <dbReference type="EMBL" id="EFW28757.1"/>
    </source>
</evidence>
<sequence>MKNLQLVLWNDLSLPIEGKFMNVKTYKRIMGSKLAALKK</sequence>
<dbReference type="EMBL" id="AECV01000060">
    <property type="protein sequence ID" value="EFW28757.1"/>
    <property type="molecule type" value="Genomic_DNA"/>
</dbReference>
<dbReference type="HOGENOM" id="CLU_3316791_0_0_9"/>
<reference evidence="1 2" key="1">
    <citation type="submission" date="2010-08" db="EMBL/GenBank/DDBJ databases">
        <authorList>
            <person name="Weinstock G."/>
            <person name="Sodergren E."/>
            <person name="Clifton S."/>
            <person name="Fulton L."/>
            <person name="Fulton B."/>
            <person name="Courtney L."/>
            <person name="Fronick C."/>
            <person name="Harrison M."/>
            <person name="Strong C."/>
            <person name="Farmer C."/>
            <person name="Delahaunty K."/>
            <person name="Markovic C."/>
            <person name="Hall O."/>
            <person name="Minx P."/>
            <person name="Tomlinson C."/>
            <person name="Mitreva M."/>
            <person name="Hou S."/>
            <person name="Chen J."/>
            <person name="Wollam A."/>
            <person name="Pepin K.H."/>
            <person name="Johnson M."/>
            <person name="Bhonagiri V."/>
            <person name="Zhang X."/>
            <person name="Suruliraj S."/>
            <person name="Warren W."/>
            <person name="Chinwalla A."/>
            <person name="Mardis E.R."/>
            <person name="Wilson R.K."/>
        </authorList>
    </citation>
    <scope>NUCLEOTIDE SEQUENCE [LARGE SCALE GENOMIC DNA]</scope>
    <source>
        <strain evidence="1 2">F0399</strain>
    </source>
</reference>
<gene>
    <name evidence="1" type="ORF">HMPREF9555_02085</name>
</gene>
<accession>E7N4Z0</accession>